<reference evidence="5" key="1">
    <citation type="journal article" date="2014" name="Int. J. Syst. Evol. Microbiol.">
        <title>Complete genome sequence of Corynebacterium casei LMG S-19264T (=DSM 44701T), isolated from a smear-ripened cheese.</title>
        <authorList>
            <consortium name="US DOE Joint Genome Institute (JGI-PGF)"/>
            <person name="Walter F."/>
            <person name="Albersmeier A."/>
            <person name="Kalinowski J."/>
            <person name="Ruckert C."/>
        </authorList>
    </citation>
    <scope>NUCLEOTIDE SEQUENCE</scope>
    <source>
        <strain evidence="5">NBRC 108769</strain>
    </source>
</reference>
<dbReference type="InterPro" id="IPR011519">
    <property type="entry name" value="UnbV_ASPIC"/>
</dbReference>
<feature type="domain" description="ASPIC/UnbV" evidence="3">
    <location>
        <begin position="413"/>
        <end position="479"/>
    </location>
</feature>
<feature type="signal peptide" evidence="2">
    <location>
        <begin position="1"/>
        <end position="24"/>
    </location>
</feature>
<dbReference type="Proteomes" id="UP001156666">
    <property type="component" value="Unassembled WGS sequence"/>
</dbReference>
<accession>A0AA37WFF6</accession>
<keyword evidence="6" id="KW-1185">Reference proteome</keyword>
<evidence type="ECO:0000256" key="1">
    <source>
        <dbReference type="ARBA" id="ARBA00022729"/>
    </source>
</evidence>
<dbReference type="InterPro" id="IPR028994">
    <property type="entry name" value="Integrin_alpha_N"/>
</dbReference>
<dbReference type="NCBIfam" id="TIGR04183">
    <property type="entry name" value="Por_Secre_tail"/>
    <property type="match status" value="1"/>
</dbReference>
<dbReference type="Pfam" id="PF18962">
    <property type="entry name" value="Por_Secre_tail"/>
    <property type="match status" value="1"/>
</dbReference>
<reference evidence="5" key="2">
    <citation type="submission" date="2023-01" db="EMBL/GenBank/DDBJ databases">
        <title>Draft genome sequence of Portibacter lacus strain NBRC 108769.</title>
        <authorList>
            <person name="Sun Q."/>
            <person name="Mori K."/>
        </authorList>
    </citation>
    <scope>NUCLEOTIDE SEQUENCE</scope>
    <source>
        <strain evidence="5">NBRC 108769</strain>
    </source>
</reference>
<dbReference type="AlphaFoldDB" id="A0AA37WFF6"/>
<feature type="chain" id="PRO_5041285172" description="T9SS C-terminal target domain-containing protein" evidence="2">
    <location>
        <begin position="25"/>
        <end position="724"/>
    </location>
</feature>
<dbReference type="InterPro" id="IPR027039">
    <property type="entry name" value="Crtac1"/>
</dbReference>
<dbReference type="InterPro" id="IPR026444">
    <property type="entry name" value="Secre_tail"/>
</dbReference>
<dbReference type="RefSeq" id="WP_235291263.1">
    <property type="nucleotide sequence ID" value="NZ_BSOH01000014.1"/>
</dbReference>
<evidence type="ECO:0000256" key="2">
    <source>
        <dbReference type="SAM" id="SignalP"/>
    </source>
</evidence>
<name>A0AA37WFF6_9BACT</name>
<dbReference type="EMBL" id="BSOH01000014">
    <property type="protein sequence ID" value="GLR17594.1"/>
    <property type="molecule type" value="Genomic_DNA"/>
</dbReference>
<evidence type="ECO:0000313" key="5">
    <source>
        <dbReference type="EMBL" id="GLR17594.1"/>
    </source>
</evidence>
<organism evidence="5 6">
    <name type="scientific">Portibacter lacus</name>
    <dbReference type="NCBI Taxonomy" id="1099794"/>
    <lineage>
        <taxon>Bacteria</taxon>
        <taxon>Pseudomonadati</taxon>
        <taxon>Bacteroidota</taxon>
        <taxon>Saprospiria</taxon>
        <taxon>Saprospirales</taxon>
        <taxon>Haliscomenobacteraceae</taxon>
        <taxon>Portibacter</taxon>
    </lineage>
</organism>
<dbReference type="PROSITE" id="PS51257">
    <property type="entry name" value="PROKAR_LIPOPROTEIN"/>
    <property type="match status" value="1"/>
</dbReference>
<dbReference type="PROSITE" id="PS00018">
    <property type="entry name" value="EF_HAND_1"/>
    <property type="match status" value="1"/>
</dbReference>
<dbReference type="SUPFAM" id="SSF69318">
    <property type="entry name" value="Integrin alpha N-terminal domain"/>
    <property type="match status" value="1"/>
</dbReference>
<gene>
    <name evidence="5" type="ORF">GCM10007940_22090</name>
</gene>
<evidence type="ECO:0008006" key="7">
    <source>
        <dbReference type="Google" id="ProtNLM"/>
    </source>
</evidence>
<evidence type="ECO:0000259" key="3">
    <source>
        <dbReference type="Pfam" id="PF07593"/>
    </source>
</evidence>
<proteinExistence type="predicted"/>
<dbReference type="Pfam" id="PF07593">
    <property type="entry name" value="UnbV_ASPIC"/>
    <property type="match status" value="1"/>
</dbReference>
<dbReference type="PANTHER" id="PTHR16026:SF0">
    <property type="entry name" value="CARTILAGE ACIDIC PROTEIN 1"/>
    <property type="match status" value="1"/>
</dbReference>
<dbReference type="Pfam" id="PF13517">
    <property type="entry name" value="FG-GAP_3"/>
    <property type="match status" value="2"/>
</dbReference>
<comment type="caution">
    <text evidence="5">The sequence shown here is derived from an EMBL/GenBank/DDBJ whole genome shotgun (WGS) entry which is preliminary data.</text>
</comment>
<dbReference type="InterPro" id="IPR013517">
    <property type="entry name" value="FG-GAP"/>
</dbReference>
<dbReference type="InterPro" id="IPR018247">
    <property type="entry name" value="EF_Hand_1_Ca_BS"/>
</dbReference>
<sequence length="724" mass="80942">MKNKALTYILILLVLTISVSCVDAQRFTNIAEEEGLTFSFETVEYGGGVSFVDFNNDGYDDLSFATHQGEKLKFFMSDGNHLQPMPAFVDDTSEVRQVLWVDYNKDGLLDLYLSSEDKNKLYRNLGDFIFEEVTEAIGLDFKRQSSYCSTWLDYDKDGNLDLCVSHRTKEKTGNIDLYSNKGDGTFEKITAKSGLHGFGESVLAMSTIDYNRDGWEDLYLAQDFEKGNIILVNNKNGTFRDVSDSCGVDFKLNSMTATITDFNADGWEDIYVTNTTAGNVFLENNRDNTFTEVSALYNLDIKNVTFGTIFFDADNDMDLDVHIGGMLSNFTYEHTDENYFVKRNIDWGLQQDNAFNNGVAMGDYNGDGAVDFVKNSVTRVGFINSYNSLWRNDFTGNNFLKIHLAGTISNAHAIGARVELYSEGKTQYRKIGCGESFSSQHSYTRHFGVGEYDVIDSVIVRWPSDNISVLKNISTNQTLYIDEPLGGCMDKNACNYTSDAIFDNGSCRFVTDYYDCDGCVRDEDGDGICDELEIRGCMDPLSCSYNPQATDEDGSCTYLPEIEISGSRKVSALMEFAYSVSGQEGSDYEWRCTNGSIVLGQGGANVMVIWHEQDEGVLEVVEISEGGCTGSVASMDVDISSFLKDEEVSIALLPNPVQYVLYINGLHPESTYTYRVLDGSGRYLHIGKLESGRSEIQVKDLSAGLYVLELENDNQMTRHRFCKL</sequence>
<evidence type="ECO:0000313" key="6">
    <source>
        <dbReference type="Proteomes" id="UP001156666"/>
    </source>
</evidence>
<evidence type="ECO:0000259" key="4">
    <source>
        <dbReference type="Pfam" id="PF18962"/>
    </source>
</evidence>
<protein>
    <recommendedName>
        <fullName evidence="7">T9SS C-terminal target domain-containing protein</fullName>
    </recommendedName>
</protein>
<dbReference type="PANTHER" id="PTHR16026">
    <property type="entry name" value="CARTILAGE ACIDIC PROTEIN 1"/>
    <property type="match status" value="1"/>
</dbReference>
<keyword evidence="1 2" id="KW-0732">Signal</keyword>
<feature type="domain" description="Secretion system C-terminal sorting" evidence="4">
    <location>
        <begin position="654"/>
        <end position="718"/>
    </location>
</feature>
<dbReference type="Gene3D" id="2.130.10.130">
    <property type="entry name" value="Integrin alpha, N-terminal"/>
    <property type="match status" value="1"/>
</dbReference>